<dbReference type="InterPro" id="IPR018376">
    <property type="entry name" value="Enoyl-CoA_hyd/isom_CS"/>
</dbReference>
<gene>
    <name evidence="7 8" type="primary">menB</name>
    <name evidence="8" type="ORF">GORBP_049_01220</name>
</gene>
<dbReference type="PANTHER" id="PTHR43113">
    <property type="entry name" value="NUCLEOSIDE-DIPHOSPHATE-SUGAR EPIMERASE"/>
    <property type="match status" value="1"/>
</dbReference>
<dbReference type="Pfam" id="PF00378">
    <property type="entry name" value="ECH_1"/>
    <property type="match status" value="1"/>
</dbReference>
<evidence type="ECO:0000313" key="9">
    <source>
        <dbReference type="Proteomes" id="UP000010744"/>
    </source>
</evidence>
<keyword evidence="3" id="KW-0276">Fatty acid metabolism</keyword>
<evidence type="ECO:0000256" key="7">
    <source>
        <dbReference type="HAMAP-Rule" id="MF_01934"/>
    </source>
</evidence>
<organism evidence="8 9">
    <name type="scientific">Gordonia rubripertincta NBRC 101908</name>
    <dbReference type="NCBI Taxonomy" id="1077975"/>
    <lineage>
        <taxon>Bacteria</taxon>
        <taxon>Bacillati</taxon>
        <taxon>Actinomycetota</taxon>
        <taxon>Actinomycetes</taxon>
        <taxon>Mycobacteriales</taxon>
        <taxon>Gordoniaceae</taxon>
        <taxon>Gordonia</taxon>
    </lineage>
</organism>
<feature type="site" description="Important for catalysis" evidence="7">
    <location>
        <position position="101"/>
    </location>
</feature>
<dbReference type="InterPro" id="IPR014748">
    <property type="entry name" value="Enoyl-CoA_hydra_C"/>
</dbReference>
<dbReference type="Proteomes" id="UP000010744">
    <property type="component" value="Unassembled WGS sequence"/>
</dbReference>
<dbReference type="InterPro" id="IPR010198">
    <property type="entry name" value="DHNA-CoA_synthase_MenB"/>
</dbReference>
<evidence type="ECO:0000313" key="8">
    <source>
        <dbReference type="EMBL" id="GAB84953.1"/>
    </source>
</evidence>
<keyword evidence="7" id="KW-0474">Menaquinone biosynthesis</keyword>
<evidence type="ECO:0000256" key="5">
    <source>
        <dbReference type="ARBA" id="ARBA00023709"/>
    </source>
</evidence>
<evidence type="ECO:0000256" key="6">
    <source>
        <dbReference type="ARBA" id="ARBA00023717"/>
    </source>
</evidence>
<proteinExistence type="inferred from homology"/>
<dbReference type="InterPro" id="IPR029045">
    <property type="entry name" value="ClpP/crotonase-like_dom_sf"/>
</dbReference>
<evidence type="ECO:0000256" key="2">
    <source>
        <dbReference type="ARBA" id="ARBA00002994"/>
    </source>
</evidence>
<dbReference type="HAMAP" id="MF_01934">
    <property type="entry name" value="MenB"/>
    <property type="match status" value="1"/>
</dbReference>
<dbReference type="PROSITE" id="PS00166">
    <property type="entry name" value="ENOYL_COA_HYDRATASE"/>
    <property type="match status" value="1"/>
</dbReference>
<dbReference type="SUPFAM" id="SSF52096">
    <property type="entry name" value="ClpP/crotonase"/>
    <property type="match status" value="1"/>
</dbReference>
<dbReference type="Gene3D" id="1.10.12.10">
    <property type="entry name" value="Lyase 2-enoyl-coa Hydratase, Chain A, domain 2"/>
    <property type="match status" value="1"/>
</dbReference>
<name>A0ABQ0HRQ6_GORRU</name>
<sequence>MVSPNDHNTKWAPARDRKGHRTLMTDFSDITYEVDNGLAWITINRPERYNAFRAQTVDELILAFKRAWASSEVGVVALTGAGDKAFCAGGDQKQRMETGDYGPSQSGLFEVESLHRVIRDNPKPVIAAVNGLAIGGGHVLHVLCDLTIAADTAQFGQNGPRVGSFDAGLGSGYLARVVGEKRAREIWFMLRRLSAEEAMDWGLVNKVVPAADLKAEVRAWADQMLDFSPTALKVLKQSLNTDTEHFVSIGQMAYSTLEIFGETPESREGITAFNEKRKPDFTPYRGK</sequence>
<comment type="caution">
    <text evidence="8">The sequence shown here is derived from an EMBL/GenBank/DDBJ whole genome shotgun (WGS) entry which is preliminary data.</text>
</comment>
<feature type="binding site" description="in other chain" evidence="7">
    <location>
        <position position="164"/>
    </location>
    <ligand>
        <name>substrate</name>
        <note>ligand shared between two neighboring subunits</note>
    </ligand>
</feature>
<comment type="caution">
    <text evidence="7">Lacks conserved residue(s) required for the propagation of feature annotation.</text>
</comment>
<evidence type="ECO:0000256" key="1">
    <source>
        <dbReference type="ARBA" id="ARBA00000177"/>
    </source>
</evidence>
<comment type="catalytic activity">
    <reaction evidence="5">
        <text>a (3S)-3-hydroxyacyl-CoA = a (2E)-enoyl-CoA + H2O</text>
        <dbReference type="Rhea" id="RHEA:16105"/>
        <dbReference type="ChEBI" id="CHEBI:15377"/>
        <dbReference type="ChEBI" id="CHEBI:57318"/>
        <dbReference type="ChEBI" id="CHEBI:58856"/>
        <dbReference type="EC" id="4.2.1.17"/>
    </reaction>
</comment>
<comment type="function">
    <text evidence="2">Could possibly oxidize fatty acids using specific components.</text>
</comment>
<accession>A0ABQ0HRQ6</accession>
<evidence type="ECO:0000256" key="3">
    <source>
        <dbReference type="ARBA" id="ARBA00022832"/>
    </source>
</evidence>
<comment type="pathway">
    <text evidence="7">Quinol/quinone metabolism; menaquinone biosynthesis.</text>
</comment>
<dbReference type="InterPro" id="IPR001753">
    <property type="entry name" value="Enoyl-CoA_hydra/iso"/>
</dbReference>
<keyword evidence="4 7" id="KW-0456">Lyase</keyword>
<dbReference type="PANTHER" id="PTHR43113:SF1">
    <property type="entry name" value="1,4-DIHYDROXY-2-NAPHTHOYL-COA SYNTHASE, PEROXISOMAL"/>
    <property type="match status" value="1"/>
</dbReference>
<keyword evidence="9" id="KW-1185">Reference proteome</keyword>
<feature type="binding site" description="in other chain" evidence="7">
    <location>
        <begin position="88"/>
        <end position="92"/>
    </location>
    <ligand>
        <name>substrate</name>
        <note>ligand shared between two neighboring subunits</note>
    </ligand>
</feature>
<dbReference type="Gene3D" id="3.90.226.10">
    <property type="entry name" value="2-enoyl-CoA Hydratase, Chain A, domain 1"/>
    <property type="match status" value="1"/>
</dbReference>
<keyword evidence="3" id="KW-0443">Lipid metabolism</keyword>
<comment type="function">
    <text evidence="7">Converts o-succinylbenzoyl-CoA (OSB-CoA) to 1,4-dihydroxy-2-naphthoyl-CoA (DHNA-CoA).</text>
</comment>
<comment type="catalytic activity">
    <reaction evidence="6">
        <text>a 4-saturated-(3S)-3-hydroxyacyl-CoA = a (3E)-enoyl-CoA + H2O</text>
        <dbReference type="Rhea" id="RHEA:20724"/>
        <dbReference type="ChEBI" id="CHEBI:15377"/>
        <dbReference type="ChEBI" id="CHEBI:58521"/>
        <dbReference type="ChEBI" id="CHEBI:137480"/>
        <dbReference type="EC" id="4.2.1.17"/>
    </reaction>
</comment>
<reference evidence="8 9" key="1">
    <citation type="submission" date="2012-08" db="EMBL/GenBank/DDBJ databases">
        <title>Whole genome shotgun sequence of Gordonia rubripertincta NBRC 101908.</title>
        <authorList>
            <person name="Takarada H."/>
            <person name="Hosoyama A."/>
            <person name="Tsuchikane K."/>
            <person name="Katsumata H."/>
            <person name="Baba S."/>
            <person name="Ohji S."/>
            <person name="Yamazaki S."/>
            <person name="Fujita N."/>
        </authorList>
    </citation>
    <scope>NUCLEOTIDE SEQUENCE [LARGE SCALE GENOMIC DNA]</scope>
    <source>
        <strain evidence="8 9">NBRC 101908</strain>
    </source>
</reference>
<comment type="pathway">
    <text evidence="7">Quinol/quinone metabolism; 1,4-dihydroxy-2-naphthoate biosynthesis; 1,4-dihydroxy-2-naphthoate from chorismate: step 6/7.</text>
</comment>
<protein>
    <recommendedName>
        <fullName evidence="7">1,4-dihydroxy-2-naphthoyl-CoA synthase</fullName>
        <shortName evidence="7">DHNA-CoA synthase</shortName>
        <ecNumber evidence="7">4.1.3.36</ecNumber>
    </recommendedName>
</protein>
<comment type="similarity">
    <text evidence="7">Belongs to the enoyl-CoA hydratase/isomerase family. MenB subfamily.</text>
</comment>
<dbReference type="CDD" id="cd06558">
    <property type="entry name" value="crotonase-like"/>
    <property type="match status" value="1"/>
</dbReference>
<feature type="binding site" description="in other chain" evidence="7">
    <location>
        <begin position="132"/>
        <end position="136"/>
    </location>
    <ligand>
        <name>substrate</name>
        <note>ligand shared between two neighboring subunits</note>
    </ligand>
</feature>
<feature type="binding site" evidence="7">
    <location>
        <position position="276"/>
    </location>
    <ligand>
        <name>substrate</name>
        <note>ligand shared between two neighboring subunits</note>
    </ligand>
</feature>
<evidence type="ECO:0000256" key="4">
    <source>
        <dbReference type="ARBA" id="ARBA00023239"/>
    </source>
</evidence>
<dbReference type="EMBL" id="BAHB01000049">
    <property type="protein sequence ID" value="GAB84953.1"/>
    <property type="molecule type" value="Genomic_DNA"/>
</dbReference>
<feature type="binding site" description="in other chain" evidence="7">
    <location>
        <position position="101"/>
    </location>
    <ligand>
        <name>substrate</name>
        <note>ligand shared between two neighboring subunits</note>
    </ligand>
</feature>
<comment type="catalytic activity">
    <reaction evidence="1 7">
        <text>2-succinylbenzoyl-CoA + H(+) = 1,4-dihydroxy-2-naphthoyl-CoA + H2O</text>
        <dbReference type="Rhea" id="RHEA:26562"/>
        <dbReference type="ChEBI" id="CHEBI:15377"/>
        <dbReference type="ChEBI" id="CHEBI:15378"/>
        <dbReference type="ChEBI" id="CHEBI:57364"/>
        <dbReference type="ChEBI" id="CHEBI:58897"/>
        <dbReference type="EC" id="4.1.3.36"/>
    </reaction>
</comment>
<dbReference type="EC" id="4.1.3.36" evidence="7"/>